<reference evidence="1 2" key="1">
    <citation type="submission" date="2018-08" db="EMBL/GenBank/DDBJ databases">
        <title>A genome reference for cultivated species of the human gut microbiota.</title>
        <authorList>
            <person name="Zou Y."/>
            <person name="Xue W."/>
            <person name="Luo G."/>
        </authorList>
    </citation>
    <scope>NUCLEOTIDE SEQUENCE [LARGE SCALE GENOMIC DNA]</scope>
    <source>
        <strain evidence="1 2">AF38-2</strain>
    </source>
</reference>
<protein>
    <submittedName>
        <fullName evidence="1">Uncharacterized protein</fullName>
    </submittedName>
</protein>
<name>A0A415KTQ1_9BACE</name>
<accession>A0A415KTQ1</accession>
<dbReference type="AlphaFoldDB" id="A0A415KTQ1"/>
<dbReference type="EMBL" id="QROO01000007">
    <property type="protein sequence ID" value="RHL39577.1"/>
    <property type="molecule type" value="Genomic_DNA"/>
</dbReference>
<organism evidence="1 2">
    <name type="scientific">Bacteroides xylanisolvens</name>
    <dbReference type="NCBI Taxonomy" id="371601"/>
    <lineage>
        <taxon>Bacteria</taxon>
        <taxon>Pseudomonadati</taxon>
        <taxon>Bacteroidota</taxon>
        <taxon>Bacteroidia</taxon>
        <taxon>Bacteroidales</taxon>
        <taxon>Bacteroidaceae</taxon>
        <taxon>Bacteroides</taxon>
    </lineage>
</organism>
<evidence type="ECO:0000313" key="2">
    <source>
        <dbReference type="Proteomes" id="UP000284495"/>
    </source>
</evidence>
<comment type="caution">
    <text evidence="1">The sequence shown here is derived from an EMBL/GenBank/DDBJ whole genome shotgun (WGS) entry which is preliminary data.</text>
</comment>
<dbReference type="Proteomes" id="UP000284495">
    <property type="component" value="Unassembled WGS sequence"/>
</dbReference>
<sequence>MVILSGQEMNGEQIIPPITDPLGKHWQQPHRRFIELDNTHALMSEQTFKGLKEYSTSIPTGRYEGKMWKGFTKGEWYLVWFAPDINHNLLRIERRIILIV</sequence>
<gene>
    <name evidence="1" type="ORF">DW027_07000</name>
</gene>
<evidence type="ECO:0000313" key="1">
    <source>
        <dbReference type="EMBL" id="RHL39577.1"/>
    </source>
</evidence>
<proteinExistence type="predicted"/>